<dbReference type="Pfam" id="PF04977">
    <property type="entry name" value="DivIC"/>
    <property type="match status" value="1"/>
</dbReference>
<evidence type="ECO:0000313" key="3">
    <source>
        <dbReference type="EMBL" id="QOL20148.1"/>
    </source>
</evidence>
<evidence type="ECO:0000256" key="2">
    <source>
        <dbReference type="SAM" id="Phobius"/>
    </source>
</evidence>
<dbReference type="Proteomes" id="UP000594001">
    <property type="component" value="Chromosome"/>
</dbReference>
<keyword evidence="2" id="KW-1133">Transmembrane helix</keyword>
<protein>
    <submittedName>
        <fullName evidence="3">Septum formation initiator family protein</fullName>
    </submittedName>
</protein>
<evidence type="ECO:0000313" key="4">
    <source>
        <dbReference type="Proteomes" id="UP000594001"/>
    </source>
</evidence>
<dbReference type="AlphaFoldDB" id="A0A7L9RUU9"/>
<dbReference type="RefSeq" id="WP_350331702.1">
    <property type="nucleotide sequence ID" value="NZ_CP054719.1"/>
</dbReference>
<dbReference type="EMBL" id="CP054719">
    <property type="protein sequence ID" value="QOL20148.1"/>
    <property type="molecule type" value="Genomic_DNA"/>
</dbReference>
<dbReference type="InterPro" id="IPR007060">
    <property type="entry name" value="FtsL/DivIC"/>
</dbReference>
<gene>
    <name evidence="3" type="ORF">CPBP_00929</name>
</gene>
<keyword evidence="4" id="KW-1185">Reference proteome</keyword>
<feature type="coiled-coil region" evidence="1">
    <location>
        <begin position="44"/>
        <end position="71"/>
    </location>
</feature>
<name>A0A7L9RUU9_9PROT</name>
<evidence type="ECO:0000256" key="1">
    <source>
        <dbReference type="SAM" id="Coils"/>
    </source>
</evidence>
<keyword evidence="2" id="KW-0812">Transmembrane</keyword>
<organism evidence="3 4">
    <name type="scientific">Candidatus Bodocaedibacter vickermanii</name>
    <dbReference type="NCBI Taxonomy" id="2741701"/>
    <lineage>
        <taxon>Bacteria</taxon>
        <taxon>Pseudomonadati</taxon>
        <taxon>Pseudomonadota</taxon>
        <taxon>Alphaproteobacteria</taxon>
        <taxon>Holosporales</taxon>
        <taxon>Candidatus Paracaedibacteraceae</taxon>
        <taxon>Candidatus Bodocaedibacter</taxon>
    </lineage>
</organism>
<feature type="transmembrane region" description="Helical" evidence="2">
    <location>
        <begin position="6"/>
        <end position="25"/>
    </location>
</feature>
<keyword evidence="1" id="KW-0175">Coiled coil</keyword>
<dbReference type="KEGG" id="pbal:CPBP_00929"/>
<proteinExistence type="predicted"/>
<accession>A0A7L9RUU9</accession>
<sequence length="111" mass="13574">MDLRRFFYRFWPIIVGLSIFVYFAYHGFSGERGVLKYWTIQHELDEKEFELLELQTQRQKLEEKIKRLNPKSIDIDFLEEQAMKVLNFFHEDHIVVIKKTLDEDTVDKEYP</sequence>
<keyword evidence="2" id="KW-0472">Membrane</keyword>
<reference evidence="3 4" key="1">
    <citation type="submission" date="2020-06" db="EMBL/GenBank/DDBJ databases">
        <title>The endosymbiont of the kinetoplastid Bodo saltans is a Paracaedibacter-like alpha-proteobacterium possessing a putative toxin-antitoxin system.</title>
        <authorList>
            <person name="Midha S."/>
            <person name="Rigden D.J."/>
            <person name="Siozios S."/>
            <person name="Hurst G.D.D."/>
            <person name="Jackson A.P."/>
        </authorList>
    </citation>
    <scope>NUCLEOTIDE SEQUENCE [LARGE SCALE GENOMIC DNA]</scope>
    <source>
        <strain evidence="3">Lake Konstanz</strain>
    </source>
</reference>